<dbReference type="eggNOG" id="ENOG502TGRF">
    <property type="taxonomic scope" value="Eukaryota"/>
</dbReference>
<dbReference type="RefSeq" id="XP_003106758.2">
    <property type="nucleotide sequence ID" value="XM_003106710.2"/>
</dbReference>
<dbReference type="GeneID" id="9809348"/>
<dbReference type="CTD" id="9809348"/>
<dbReference type="AlphaFoldDB" id="E3MB26"/>
<evidence type="ECO:0000313" key="2">
    <source>
        <dbReference type="Proteomes" id="UP000008281"/>
    </source>
</evidence>
<organism evidence="2">
    <name type="scientific">Caenorhabditis remanei</name>
    <name type="common">Caenorhabditis vulgaris</name>
    <dbReference type="NCBI Taxonomy" id="31234"/>
    <lineage>
        <taxon>Eukaryota</taxon>
        <taxon>Metazoa</taxon>
        <taxon>Ecdysozoa</taxon>
        <taxon>Nematoda</taxon>
        <taxon>Chromadorea</taxon>
        <taxon>Rhabditida</taxon>
        <taxon>Rhabditina</taxon>
        <taxon>Rhabditomorpha</taxon>
        <taxon>Rhabditoidea</taxon>
        <taxon>Rhabditidae</taxon>
        <taxon>Peloderinae</taxon>
        <taxon>Caenorhabditis</taxon>
    </lineage>
</organism>
<dbReference type="Proteomes" id="UP000008281">
    <property type="component" value="Unassembled WGS sequence"/>
</dbReference>
<name>E3MB26_CAERE</name>
<sequence length="277" mass="31736">MTPAEEVISYLINSIVGLSSASSKQFRAYFRDADPGEPDTLLCLCIKWLFKNGDFSEFYDGIKPLVKGKSLADFTDSHLMRCPELMKFIVAHADNKSRKNKFSIKKDEFSLCVGRGRLITVPFTEDMKEPATLLADYTKLLFSFKNYDIEYAFEGCYGLHRNMDLSQNHIKLLSKLTPDLFAEKGTAKFGRERNGRLAVRMSRISWLKSGIYYNAIIQLFESLRGTVILQGEQPECEKPVTFNEILQHTLAHPGKHLLDDKPNLQWSCLSMKKKRKE</sequence>
<gene>
    <name evidence="1" type="ORF">CRE_16680</name>
</gene>
<protein>
    <submittedName>
        <fullName evidence="1">Uncharacterized protein</fullName>
    </submittedName>
</protein>
<dbReference type="KEGG" id="crq:GCK72_023357"/>
<accession>E3MB26</accession>
<keyword evidence="2" id="KW-1185">Reference proteome</keyword>
<dbReference type="OMA" id="CLCIKWL"/>
<dbReference type="OrthoDB" id="5772845at2759"/>
<dbReference type="HOGENOM" id="CLU_1012788_0_0_1"/>
<dbReference type="FunCoup" id="E3MB26">
    <property type="interactions" value="1239"/>
</dbReference>
<reference evidence="1" key="1">
    <citation type="submission" date="2007-07" db="EMBL/GenBank/DDBJ databases">
        <title>PCAP assembly of the Caenorhabditis remanei genome.</title>
        <authorList>
            <consortium name="The Caenorhabditis remanei Sequencing Consortium"/>
            <person name="Wilson R.K."/>
        </authorList>
    </citation>
    <scope>NUCLEOTIDE SEQUENCE [LARGE SCALE GENOMIC DNA]</scope>
    <source>
        <strain evidence="1">PB4641</strain>
    </source>
</reference>
<evidence type="ECO:0000313" key="1">
    <source>
        <dbReference type="EMBL" id="EFO97364.1"/>
    </source>
</evidence>
<dbReference type="EMBL" id="DS268432">
    <property type="protein sequence ID" value="EFO97364.1"/>
    <property type="molecule type" value="Genomic_DNA"/>
</dbReference>
<proteinExistence type="predicted"/>